<evidence type="ECO:0008006" key="3">
    <source>
        <dbReference type="Google" id="ProtNLM"/>
    </source>
</evidence>
<proteinExistence type="predicted"/>
<sequence>MTDARHVWDTWRRILRDDQLVAHVLDPAHPRPDGQDRETLAIIADYARTPDQSATNIGMYRRGLARNALGALALVPLSRHLLFMTDLDLDRVADEFAQSVGYVDYGPNFWKAAGAFIAHLATRPDFAAAPWQDVFAIDLATVALARRLGEAPPPIWPAAAPGSAALGRPATHWSLAGAATLVETAHDLAAWIENPESFDPDEPVAATSSHWLVYFPAAELPRHYVQLSECAAAVVAGCARPATIEQLARSLSLDTERVAAILESFAGSGLMLPIATEQVVQSLAPGLADAQA</sequence>
<organism evidence="1 2">
    <name type="scientific">Sphingomonas kyeonggiensis</name>
    <dbReference type="NCBI Taxonomy" id="1268553"/>
    <lineage>
        <taxon>Bacteria</taxon>
        <taxon>Pseudomonadati</taxon>
        <taxon>Pseudomonadota</taxon>
        <taxon>Alphaproteobacteria</taxon>
        <taxon>Sphingomonadales</taxon>
        <taxon>Sphingomonadaceae</taxon>
        <taxon>Sphingomonas</taxon>
    </lineage>
</organism>
<accession>A0A7W6JVN1</accession>
<dbReference type="RefSeq" id="WP_183999719.1">
    <property type="nucleotide sequence ID" value="NZ_JACIEH010000003.1"/>
</dbReference>
<protein>
    <recommendedName>
        <fullName evidence="3">DUF2063 domain-containing protein</fullName>
    </recommendedName>
</protein>
<evidence type="ECO:0000313" key="1">
    <source>
        <dbReference type="EMBL" id="MBB4100424.1"/>
    </source>
</evidence>
<evidence type="ECO:0000313" key="2">
    <source>
        <dbReference type="Proteomes" id="UP000557392"/>
    </source>
</evidence>
<gene>
    <name evidence="1" type="ORF">GGR46_003996</name>
</gene>
<dbReference type="Proteomes" id="UP000557392">
    <property type="component" value="Unassembled WGS sequence"/>
</dbReference>
<dbReference type="EMBL" id="JACIEH010000003">
    <property type="protein sequence ID" value="MBB4100424.1"/>
    <property type="molecule type" value="Genomic_DNA"/>
</dbReference>
<comment type="caution">
    <text evidence="1">The sequence shown here is derived from an EMBL/GenBank/DDBJ whole genome shotgun (WGS) entry which is preliminary data.</text>
</comment>
<keyword evidence="2" id="KW-1185">Reference proteome</keyword>
<name>A0A7W6JVN1_9SPHN</name>
<reference evidence="1 2" key="1">
    <citation type="submission" date="2020-08" db="EMBL/GenBank/DDBJ databases">
        <title>Genomic Encyclopedia of Type Strains, Phase IV (KMG-IV): sequencing the most valuable type-strain genomes for metagenomic binning, comparative biology and taxonomic classification.</title>
        <authorList>
            <person name="Goeker M."/>
        </authorList>
    </citation>
    <scope>NUCLEOTIDE SEQUENCE [LARGE SCALE GENOMIC DNA]</scope>
    <source>
        <strain evidence="1 2">DSM 101806</strain>
    </source>
</reference>
<dbReference type="AlphaFoldDB" id="A0A7W6JVN1"/>